<keyword evidence="9" id="KW-1133">Transmembrane helix</keyword>
<dbReference type="InterPro" id="IPR029044">
    <property type="entry name" value="Nucleotide-diphossugar_trans"/>
</dbReference>
<dbReference type="Gene3D" id="3.90.550.10">
    <property type="entry name" value="Spore Coat Polysaccharide Biosynthesis Protein SpsA, Chain A"/>
    <property type="match status" value="1"/>
</dbReference>
<keyword evidence="8 16" id="KW-0735">Signal-anchor</keyword>
<evidence type="ECO:0000313" key="18">
    <source>
        <dbReference type="Proteomes" id="UP001153555"/>
    </source>
</evidence>
<dbReference type="GO" id="GO:0030145">
    <property type="term" value="F:manganese ion binding"/>
    <property type="evidence" value="ECO:0007669"/>
    <property type="project" value="UniProtKB-UniRule"/>
</dbReference>
<comment type="pathway">
    <text evidence="2 16">Protein modification; protein glycosylation.</text>
</comment>
<keyword evidence="18" id="KW-1185">Reference proteome</keyword>
<evidence type="ECO:0000256" key="9">
    <source>
        <dbReference type="ARBA" id="ARBA00022989"/>
    </source>
</evidence>
<evidence type="ECO:0000256" key="13">
    <source>
        <dbReference type="ARBA" id="ARBA00038949"/>
    </source>
</evidence>
<dbReference type="GO" id="GO:0003827">
    <property type="term" value="F:alpha-1,3-mannosylglycoprotein 2-beta-N-acetylglucosaminyltransferase activity"/>
    <property type="evidence" value="ECO:0007669"/>
    <property type="project" value="UniProtKB-UniRule"/>
</dbReference>
<comment type="catalytic activity">
    <reaction evidence="15 16">
        <text>N(4)-(alpha-D-Man-(1-&gt;3)-[alpha-D-Man-(1-&gt;3)-[alpha-D-Man-(1-&gt;6)]-alpha-D-Man-(1-&gt;6)]-beta-D-Man-(1-&gt;4)-beta-D-GlcNAc-(1-&gt;4)-beta-D-GlcNAc)-L-asparaginyl-[protein] (N-glucan mannose isomer 5A1,2) + UDP-N-acetyl-alpha-D-glucosamine = N(4)-{beta-D-GlcNAc-(1-&gt;2)-alpha-D-Man-(1-&gt;3)-[alpha-D-Man-(1-&gt;3)-[alpha-D-Man-(1-&gt;6)]-alpha-D-Man-(1-&gt;6)]-beta-D-Man-(1-&gt;4)-beta-D-GlcNAc-(1-&gt;4)-beta-D-GlcNAc}-L-asparaginyl-[protein] + UDP + H(+)</text>
        <dbReference type="Rhea" id="RHEA:11456"/>
        <dbReference type="Rhea" id="RHEA-COMP:14367"/>
        <dbReference type="Rhea" id="RHEA-COMP:14368"/>
        <dbReference type="ChEBI" id="CHEBI:15378"/>
        <dbReference type="ChEBI" id="CHEBI:57705"/>
        <dbReference type="ChEBI" id="CHEBI:58223"/>
        <dbReference type="ChEBI" id="CHEBI:59087"/>
        <dbReference type="ChEBI" id="CHEBI:60625"/>
        <dbReference type="EC" id="2.4.1.101"/>
    </reaction>
</comment>
<keyword evidence="6" id="KW-0812">Transmembrane</keyword>
<evidence type="ECO:0000313" key="17">
    <source>
        <dbReference type="EMBL" id="CAA0837034.1"/>
    </source>
</evidence>
<evidence type="ECO:0000256" key="10">
    <source>
        <dbReference type="ARBA" id="ARBA00023034"/>
    </source>
</evidence>
<keyword evidence="4 16" id="KW-0328">Glycosyltransferase</keyword>
<name>A0A9N7RQ92_STRHE</name>
<reference evidence="17" key="1">
    <citation type="submission" date="2019-12" db="EMBL/GenBank/DDBJ databases">
        <authorList>
            <person name="Scholes J."/>
        </authorList>
    </citation>
    <scope>NUCLEOTIDE SEQUENCE</scope>
</reference>
<evidence type="ECO:0000256" key="8">
    <source>
        <dbReference type="ARBA" id="ARBA00022968"/>
    </source>
</evidence>
<evidence type="ECO:0000256" key="1">
    <source>
        <dbReference type="ARBA" id="ARBA00004323"/>
    </source>
</evidence>
<sequence length="223" mass="26079">MNYKSSDILVVFNQHLYYEPVHTDRPGELIAYYKIARHYNWALDQLFYKHNFSRVIILEDDMEIALDFFDYFEAGAKLLDRYKSIMAISSWNDNGQRQFVHDPYVLYRSDFFPGLGWMLSRSTWDELGRQFIRPEVCRTYNFGEHGSSMGQFFKQYLEPIRLNDVQVCNKSQAFYQFGTLMRPARHPAESGAGLGKHSRQPILRTIPRLSSVLPGSQGRPVSI</sequence>
<gene>
    <name evidence="17" type="ORF">SHERM_04052</name>
</gene>
<evidence type="ECO:0000256" key="7">
    <source>
        <dbReference type="ARBA" id="ARBA00022723"/>
    </source>
</evidence>
<dbReference type="EC" id="2.4.1.101" evidence="13 16"/>
<evidence type="ECO:0000256" key="6">
    <source>
        <dbReference type="ARBA" id="ARBA00022692"/>
    </source>
</evidence>
<dbReference type="PANTHER" id="PTHR10468:SF0">
    <property type="entry name" value="ALPHA-1,3-MANNOSYL-GLYCOPROTEIN 2-BETA-N-ACETYLGLUCOSAMINYLTRANSFERASE"/>
    <property type="match status" value="1"/>
</dbReference>
<dbReference type="InterPro" id="IPR052261">
    <property type="entry name" value="Glycosyltransferase_13"/>
</dbReference>
<comment type="caution">
    <text evidence="17">The sequence shown here is derived from an EMBL/GenBank/DDBJ whole genome shotgun (WGS) entry which is preliminary data.</text>
</comment>
<dbReference type="InterPro" id="IPR004139">
    <property type="entry name" value="Glyco_trans_13"/>
</dbReference>
<dbReference type="AlphaFoldDB" id="A0A9N7RQ92"/>
<dbReference type="Pfam" id="PF03071">
    <property type="entry name" value="GNT-I"/>
    <property type="match status" value="2"/>
</dbReference>
<keyword evidence="5" id="KW-0808">Transferase</keyword>
<organism evidence="17 18">
    <name type="scientific">Striga hermonthica</name>
    <name type="common">Purple witchweed</name>
    <name type="synonym">Buchnera hermonthica</name>
    <dbReference type="NCBI Taxonomy" id="68872"/>
    <lineage>
        <taxon>Eukaryota</taxon>
        <taxon>Viridiplantae</taxon>
        <taxon>Streptophyta</taxon>
        <taxon>Embryophyta</taxon>
        <taxon>Tracheophyta</taxon>
        <taxon>Spermatophyta</taxon>
        <taxon>Magnoliopsida</taxon>
        <taxon>eudicotyledons</taxon>
        <taxon>Gunneridae</taxon>
        <taxon>Pentapetalae</taxon>
        <taxon>asterids</taxon>
        <taxon>lamiids</taxon>
        <taxon>Lamiales</taxon>
        <taxon>Orobanchaceae</taxon>
        <taxon>Buchnereae</taxon>
        <taxon>Striga</taxon>
    </lineage>
</organism>
<dbReference type="Proteomes" id="UP001153555">
    <property type="component" value="Unassembled WGS sequence"/>
</dbReference>
<dbReference type="PANTHER" id="PTHR10468">
    <property type="entry name" value="PROTEIN O-LINKED-MANNOSE BETA-1,2-N-ACETYLGLUCOSAMINYLTRANSFERASE 1/ALPHA-1,3-MANNOSYL-GLYCOPROTEIN 2-BETA-N-ACETYLGLUCOSAMINYLTRANSFERASE"/>
    <property type="match status" value="1"/>
</dbReference>
<evidence type="ECO:0000256" key="16">
    <source>
        <dbReference type="RuleBase" id="RU368119"/>
    </source>
</evidence>
<evidence type="ECO:0000256" key="15">
    <source>
        <dbReference type="ARBA" id="ARBA00049421"/>
    </source>
</evidence>
<dbReference type="SUPFAM" id="SSF53448">
    <property type="entry name" value="Nucleotide-diphospho-sugar transferases"/>
    <property type="match status" value="1"/>
</dbReference>
<evidence type="ECO:0000256" key="2">
    <source>
        <dbReference type="ARBA" id="ARBA00004922"/>
    </source>
</evidence>
<keyword evidence="12 16" id="KW-0464">Manganese</keyword>
<accession>A0A9N7RQ92</accession>
<dbReference type="OrthoDB" id="440755at2759"/>
<comment type="function">
    <text evidence="16">Initiates complex N-linked carbohydrate formation. Essential for the conversion of high-mannose to hybrid and complex N-glycans.</text>
</comment>
<evidence type="ECO:0000256" key="4">
    <source>
        <dbReference type="ARBA" id="ARBA00022676"/>
    </source>
</evidence>
<evidence type="ECO:0000256" key="12">
    <source>
        <dbReference type="ARBA" id="ARBA00023211"/>
    </source>
</evidence>
<protein>
    <recommendedName>
        <fullName evidence="13 16">Alpha-1,3-mannosyl-glycoprotein 2-beta-N-acetylglucosaminyltransferase</fullName>
        <shortName evidence="16">GNT-I</shortName>
        <shortName evidence="16">GlcNAc-T I</shortName>
        <ecNumber evidence="13 16">2.4.1.101</ecNumber>
    </recommendedName>
    <alternativeName>
        <fullName evidence="14 16">N-glycosyl-oligosaccharide-glycoprotein N-acetylglucosaminyltransferase I</fullName>
    </alternativeName>
</protein>
<keyword evidence="10 16" id="KW-0333">Golgi apparatus</keyword>
<comment type="subcellular location">
    <subcellularLocation>
        <location evidence="1 16">Golgi apparatus membrane</location>
        <topology evidence="1 16">Single-pass type II membrane protein</topology>
    </subcellularLocation>
</comment>
<dbReference type="GO" id="GO:0000139">
    <property type="term" value="C:Golgi membrane"/>
    <property type="evidence" value="ECO:0007669"/>
    <property type="project" value="UniProtKB-SubCell"/>
</dbReference>
<evidence type="ECO:0000256" key="14">
    <source>
        <dbReference type="ARBA" id="ARBA00041712"/>
    </source>
</evidence>
<dbReference type="EMBL" id="CACSLK010030184">
    <property type="protein sequence ID" value="CAA0837034.1"/>
    <property type="molecule type" value="Genomic_DNA"/>
</dbReference>
<keyword evidence="7 16" id="KW-0479">Metal-binding</keyword>
<keyword evidence="11" id="KW-0472">Membrane</keyword>
<evidence type="ECO:0000256" key="11">
    <source>
        <dbReference type="ARBA" id="ARBA00023136"/>
    </source>
</evidence>
<evidence type="ECO:0000256" key="3">
    <source>
        <dbReference type="ARBA" id="ARBA00006492"/>
    </source>
</evidence>
<comment type="similarity">
    <text evidence="3 16">Belongs to the glycosyltransferase 13 family.</text>
</comment>
<comment type="cofactor">
    <cofactor evidence="16">
        <name>Mn(2+)</name>
        <dbReference type="ChEBI" id="CHEBI:29035"/>
    </cofactor>
    <text evidence="16">The cofactor is mostly bound to the substrate.</text>
</comment>
<proteinExistence type="inferred from homology"/>
<evidence type="ECO:0000256" key="5">
    <source>
        <dbReference type="ARBA" id="ARBA00022679"/>
    </source>
</evidence>